<dbReference type="PROSITE" id="PS50839">
    <property type="entry name" value="CHASE"/>
    <property type="match status" value="1"/>
</dbReference>
<keyword evidence="9" id="KW-1185">Reference proteome</keyword>
<comment type="caution">
    <text evidence="8">The sequence shown here is derived from an EMBL/GenBank/DDBJ whole genome shotgun (WGS) entry which is preliminary data.</text>
</comment>
<evidence type="ECO:0000256" key="1">
    <source>
        <dbReference type="ARBA" id="ARBA00012528"/>
    </source>
</evidence>
<evidence type="ECO:0000259" key="7">
    <source>
        <dbReference type="PROSITE" id="PS50887"/>
    </source>
</evidence>
<keyword evidence="8" id="KW-0808">Transferase</keyword>
<dbReference type="Gene3D" id="6.10.340.10">
    <property type="match status" value="1"/>
</dbReference>
<dbReference type="InterPro" id="IPR006189">
    <property type="entry name" value="CHASE_dom"/>
</dbReference>
<dbReference type="PROSITE" id="PS50887">
    <property type="entry name" value="GGDEF"/>
    <property type="match status" value="1"/>
</dbReference>
<evidence type="ECO:0000256" key="2">
    <source>
        <dbReference type="ARBA" id="ARBA00034247"/>
    </source>
</evidence>
<dbReference type="NCBIfam" id="TIGR00254">
    <property type="entry name" value="GGDEF"/>
    <property type="match status" value="1"/>
</dbReference>
<dbReference type="SUPFAM" id="SSF55073">
    <property type="entry name" value="Nucleotide cyclase"/>
    <property type="match status" value="1"/>
</dbReference>
<dbReference type="Gene3D" id="3.30.70.270">
    <property type="match status" value="1"/>
</dbReference>
<feature type="domain" description="CHASE" evidence="5">
    <location>
        <begin position="103"/>
        <end position="190"/>
    </location>
</feature>
<feature type="domain" description="GGDEF" evidence="7">
    <location>
        <begin position="758"/>
        <end position="894"/>
    </location>
</feature>
<evidence type="ECO:0000313" key="8">
    <source>
        <dbReference type="EMBL" id="MCZ4328831.1"/>
    </source>
</evidence>
<dbReference type="CDD" id="cd01949">
    <property type="entry name" value="GGDEF"/>
    <property type="match status" value="1"/>
</dbReference>
<proteinExistence type="predicted"/>
<dbReference type="PANTHER" id="PTHR45138">
    <property type="entry name" value="REGULATORY COMPONENTS OF SENSORY TRANSDUCTION SYSTEM"/>
    <property type="match status" value="1"/>
</dbReference>
<keyword evidence="4" id="KW-0472">Membrane</keyword>
<evidence type="ECO:0000256" key="3">
    <source>
        <dbReference type="SAM" id="Coils"/>
    </source>
</evidence>
<accession>A0ABT4M0L4</accession>
<dbReference type="InterPro" id="IPR000160">
    <property type="entry name" value="GGDEF_dom"/>
</dbReference>
<dbReference type="Pfam" id="PF00672">
    <property type="entry name" value="HAMP"/>
    <property type="match status" value="1"/>
</dbReference>
<keyword evidence="8" id="KW-0548">Nucleotidyltransferase</keyword>
<feature type="transmembrane region" description="Helical" evidence="4">
    <location>
        <begin position="296"/>
        <end position="318"/>
    </location>
</feature>
<reference evidence="8" key="1">
    <citation type="submission" date="2022-12" db="EMBL/GenBank/DDBJ databases">
        <title>Bacterial isolates from different developmental stages of Nematostella vectensis.</title>
        <authorList>
            <person name="Fraune S."/>
        </authorList>
    </citation>
    <scope>NUCLEOTIDE SEQUENCE</scope>
    <source>
        <strain evidence="8">G21619-S1</strain>
    </source>
</reference>
<keyword evidence="3" id="KW-0175">Coiled coil</keyword>
<evidence type="ECO:0000259" key="6">
    <source>
        <dbReference type="PROSITE" id="PS50885"/>
    </source>
</evidence>
<dbReference type="EMBL" id="JAPWHE010000001">
    <property type="protein sequence ID" value="MCZ4328831.1"/>
    <property type="molecule type" value="Genomic_DNA"/>
</dbReference>
<dbReference type="Pfam" id="PF00990">
    <property type="entry name" value="GGDEF"/>
    <property type="match status" value="1"/>
</dbReference>
<feature type="transmembrane region" description="Helical" evidence="4">
    <location>
        <begin position="254"/>
        <end position="275"/>
    </location>
</feature>
<sequence length="906" mass="98449">MKRTLSIVILLCLLGVAAVLGAEHYDRSRSAARVMAGVRQQFDDRVARFHDDLRALQNLNGRLAAALADAPGAEAGPFASIAPGMVQARPDIRSIVFVRKLRIEQVYPIIGNEPVIGLDYGLRPQFMAKIAYMIQHRVPVIDGSTRLVQTGRVGLIFRAPIFDAHAAGDGYRGMTALTVDLENTLRRAGLIGPETLFDLAIRSREDGRPAYGLFGDMALFDQAHVPAVIALPDATWELAAAPKEGLAYDPTRAWLIRGVGATVTLLLLLAVLYHGGAWRFRPGERTARDGLASLRTLLLIATLAPMPLMVGLAGWLVFTASIQAVEDLEHQQVDELADQLRNKVIDFFEVPRAAATFNAGQFKSGLASLDRREDLLRSFLLQLRQQPLLTLLSVGTADGGYLGAGRPPMGAERGLRILQADVPGGALRIDQVDDDNRRSTSAGTGNPHYDARVRPWFQAALQADSLRWYPAYRYAVNDPAGLFEGMGMGMSVALRDEAGRLAGVLTADVALSQISRFLRAEMARIGGIAFLTESDGALLASSGGEPIYHLDGGQARRVLADQSESPEIRLLGARILHAGRVAGRQSMESEGRRYLARWQSIQLPDGPMLTIALALPESRYAEPAERALNRIGLLILGFWVVGVVAALLAAWWLSRPLRALSRWAEDLAGGGGRFSPSVRSPVREVVVLAHALERMADRQRSHAQDLERQVAERTQALVQANQRLVGLSLTDGLTGLANRRHFDEVLAREGERSRRDRRPMSLLMLDVDWFKSYNDQYGHPAGDVVLCQIARILLESVRRPGDLAARYGGEEFAVILPGLAVHEAEGMAERIRARVEALAITHAHGLSGRVTISIGVAEMDLDDAHGAETLVGRADAALYRAKAGGRNRVETARAAEGPDGHVAPPA</sequence>
<dbReference type="GO" id="GO:0052621">
    <property type="term" value="F:diguanylate cyclase activity"/>
    <property type="evidence" value="ECO:0007669"/>
    <property type="project" value="UniProtKB-EC"/>
</dbReference>
<dbReference type="InterPro" id="IPR050469">
    <property type="entry name" value="Diguanylate_Cyclase"/>
</dbReference>
<dbReference type="Proteomes" id="UP001068379">
    <property type="component" value="Unassembled WGS sequence"/>
</dbReference>
<dbReference type="InterPro" id="IPR043128">
    <property type="entry name" value="Rev_trsase/Diguanyl_cyclase"/>
</dbReference>
<evidence type="ECO:0000259" key="5">
    <source>
        <dbReference type="PROSITE" id="PS50839"/>
    </source>
</evidence>
<dbReference type="SMART" id="SM01079">
    <property type="entry name" value="CHASE"/>
    <property type="match status" value="1"/>
</dbReference>
<organism evidence="8 9">
    <name type="scientific">Castellaniella denitrificans</name>
    <dbReference type="NCBI Taxonomy" id="56119"/>
    <lineage>
        <taxon>Bacteria</taxon>
        <taxon>Pseudomonadati</taxon>
        <taxon>Pseudomonadota</taxon>
        <taxon>Betaproteobacteria</taxon>
        <taxon>Burkholderiales</taxon>
        <taxon>Alcaligenaceae</taxon>
        <taxon>Castellaniella</taxon>
    </lineage>
</organism>
<dbReference type="EC" id="2.7.7.65" evidence="1"/>
<keyword evidence="4" id="KW-1133">Transmembrane helix</keyword>
<protein>
    <recommendedName>
        <fullName evidence="1">diguanylate cyclase</fullName>
        <ecNumber evidence="1">2.7.7.65</ecNumber>
    </recommendedName>
</protein>
<comment type="catalytic activity">
    <reaction evidence="2">
        <text>2 GTP = 3',3'-c-di-GMP + 2 diphosphate</text>
        <dbReference type="Rhea" id="RHEA:24898"/>
        <dbReference type="ChEBI" id="CHEBI:33019"/>
        <dbReference type="ChEBI" id="CHEBI:37565"/>
        <dbReference type="ChEBI" id="CHEBI:58805"/>
        <dbReference type="EC" id="2.7.7.65"/>
    </reaction>
</comment>
<evidence type="ECO:0000313" key="9">
    <source>
        <dbReference type="Proteomes" id="UP001068379"/>
    </source>
</evidence>
<name>A0ABT4M0L4_9BURK</name>
<dbReference type="InterPro" id="IPR029787">
    <property type="entry name" value="Nucleotide_cyclase"/>
</dbReference>
<evidence type="ECO:0000256" key="4">
    <source>
        <dbReference type="SAM" id="Phobius"/>
    </source>
</evidence>
<dbReference type="PANTHER" id="PTHR45138:SF9">
    <property type="entry name" value="DIGUANYLATE CYCLASE DGCM-RELATED"/>
    <property type="match status" value="1"/>
</dbReference>
<dbReference type="SMART" id="SM00267">
    <property type="entry name" value="GGDEF"/>
    <property type="match status" value="1"/>
</dbReference>
<feature type="transmembrane region" description="Helical" evidence="4">
    <location>
        <begin position="631"/>
        <end position="653"/>
    </location>
</feature>
<feature type="coiled-coil region" evidence="3">
    <location>
        <begin position="689"/>
        <end position="723"/>
    </location>
</feature>
<dbReference type="RefSeq" id="WP_269356395.1">
    <property type="nucleotide sequence ID" value="NZ_JAPWHE010000001.1"/>
</dbReference>
<gene>
    <name evidence="8" type="ORF">O4H32_02535</name>
</gene>
<dbReference type="Gene3D" id="3.30.450.20">
    <property type="entry name" value="PAS domain"/>
    <property type="match status" value="2"/>
</dbReference>
<feature type="domain" description="HAMP" evidence="6">
    <location>
        <begin position="651"/>
        <end position="704"/>
    </location>
</feature>
<dbReference type="PROSITE" id="PS50885">
    <property type="entry name" value="HAMP"/>
    <property type="match status" value="1"/>
</dbReference>
<dbReference type="InterPro" id="IPR003660">
    <property type="entry name" value="HAMP_dom"/>
</dbReference>
<keyword evidence="4" id="KW-0812">Transmembrane</keyword>